<accession>A0AAE1IAV2</accession>
<protein>
    <submittedName>
        <fullName evidence="2">Uncharacterized protein</fullName>
    </submittedName>
</protein>
<dbReference type="Proteomes" id="UP001273209">
    <property type="component" value="Unassembled WGS sequence"/>
</dbReference>
<evidence type="ECO:0000313" key="2">
    <source>
        <dbReference type="EMBL" id="KAK4064059.1"/>
    </source>
</evidence>
<organism evidence="2 3">
    <name type="scientific">Trichoderma aggressivum f. europaeum</name>
    <dbReference type="NCBI Taxonomy" id="173218"/>
    <lineage>
        <taxon>Eukaryota</taxon>
        <taxon>Fungi</taxon>
        <taxon>Dikarya</taxon>
        <taxon>Ascomycota</taxon>
        <taxon>Pezizomycotina</taxon>
        <taxon>Sordariomycetes</taxon>
        <taxon>Hypocreomycetidae</taxon>
        <taxon>Hypocreales</taxon>
        <taxon>Hypocreaceae</taxon>
        <taxon>Trichoderma</taxon>
    </lineage>
</organism>
<feature type="region of interest" description="Disordered" evidence="1">
    <location>
        <begin position="1"/>
        <end position="20"/>
    </location>
</feature>
<name>A0AAE1IAV2_9HYPO</name>
<feature type="compositionally biased region" description="Low complexity" evidence="1">
    <location>
        <begin position="48"/>
        <end position="58"/>
    </location>
</feature>
<dbReference type="AlphaFoldDB" id="A0AAE1IAV2"/>
<dbReference type="EMBL" id="JAWRVG010000050">
    <property type="protein sequence ID" value="KAK4064059.1"/>
    <property type="molecule type" value="Genomic_DNA"/>
</dbReference>
<gene>
    <name evidence="2" type="ORF">Triagg1_9215</name>
</gene>
<keyword evidence="3" id="KW-1185">Reference proteome</keyword>
<feature type="region of interest" description="Disordered" evidence="1">
    <location>
        <begin position="48"/>
        <end position="67"/>
    </location>
</feature>
<comment type="caution">
    <text evidence="2">The sequence shown here is derived from an EMBL/GenBank/DDBJ whole genome shotgun (WGS) entry which is preliminary data.</text>
</comment>
<feature type="compositionally biased region" description="Basic and acidic residues" evidence="1">
    <location>
        <begin position="1"/>
        <end position="12"/>
    </location>
</feature>
<proteinExistence type="predicted"/>
<sequence>MSTDRQEMRNDALSRLGLPTIPVHQTPQVTAWNDDESTLVTSASLSMSSLSSDTLVSDSDSDSDSEGFFQDRQINDFLDYHFGSYDETVNRLSRNISRFLDAIAEFGSDDFYAELQRLRPPESQTPDPGSIASGVYSWIQSRMN</sequence>
<evidence type="ECO:0000313" key="3">
    <source>
        <dbReference type="Proteomes" id="UP001273209"/>
    </source>
</evidence>
<reference evidence="2" key="1">
    <citation type="submission" date="2023-11" db="EMBL/GenBank/DDBJ databases">
        <title>The genome sequences of three competitors of mushroom-forming fungi.</title>
        <authorList>
            <person name="Beijen E."/>
            <person name="Ohm R.A."/>
        </authorList>
    </citation>
    <scope>NUCLEOTIDE SEQUENCE</scope>
    <source>
        <strain evidence="2">CBS 100526</strain>
    </source>
</reference>
<dbReference type="GeneID" id="87924053"/>
<evidence type="ECO:0000256" key="1">
    <source>
        <dbReference type="SAM" id="MobiDB-lite"/>
    </source>
</evidence>
<dbReference type="RefSeq" id="XP_062751824.1">
    <property type="nucleotide sequence ID" value="XM_062904148.1"/>
</dbReference>